<sequence>MSLSLKEKQQFKKYVVDVLIEKFNYEKEIAEELVAKSGVIEEFENNLGNEPEYVMNFDPQFMAEKLVSKNK</sequence>
<proteinExistence type="predicted"/>
<dbReference type="RefSeq" id="WP_003380096.1">
    <property type="nucleotide sequence ID" value="NZ_ACSJ01000001.1"/>
</dbReference>
<accession>A0A9P2LM82</accession>
<gene>
    <name evidence="1" type="ORF">CLG_B0510</name>
</gene>
<organism evidence="1 2">
    <name type="scientific">Clostridium botulinum D str. 1873</name>
    <dbReference type="NCBI Taxonomy" id="592027"/>
    <lineage>
        <taxon>Bacteria</taxon>
        <taxon>Bacillati</taxon>
        <taxon>Bacillota</taxon>
        <taxon>Clostridia</taxon>
        <taxon>Eubacteriales</taxon>
        <taxon>Clostridiaceae</taxon>
        <taxon>Clostridium</taxon>
    </lineage>
</organism>
<evidence type="ECO:0000313" key="1">
    <source>
        <dbReference type="EMBL" id="EES92348.1"/>
    </source>
</evidence>
<dbReference type="GeneID" id="66319137"/>
<dbReference type="EMBL" id="ACSJ01000001">
    <property type="protein sequence ID" value="EES92348.1"/>
    <property type="molecule type" value="Genomic_DNA"/>
</dbReference>
<comment type="caution">
    <text evidence="1">The sequence shown here is derived from an EMBL/GenBank/DDBJ whole genome shotgun (WGS) entry which is preliminary data.</text>
</comment>
<name>A0A9P2LM82_CLOBO</name>
<dbReference type="AlphaFoldDB" id="A0A9P2LM82"/>
<protein>
    <submittedName>
        <fullName evidence="1">Uncharacterized protein</fullName>
    </submittedName>
</protein>
<evidence type="ECO:0000313" key="2">
    <source>
        <dbReference type="Proteomes" id="UP000006160"/>
    </source>
</evidence>
<reference evidence="1 2" key="1">
    <citation type="submission" date="2009-10" db="EMBL/GenBank/DDBJ databases">
        <authorList>
            <person name="Shrivastava S."/>
            <person name="Brinkac L.B."/>
            <person name="Brown J.L."/>
            <person name="Bruce D.B."/>
            <person name="Detter C."/>
            <person name="Green L.D."/>
            <person name="Munk C.A."/>
            <person name="Rogers Y.C."/>
            <person name="Tapia R."/>
            <person name="Saunders E.S."/>
            <person name="Sims D.R."/>
            <person name="Smith L.A."/>
            <person name="Smith T.J."/>
            <person name="Sutton G."/>
            <person name="Brettin T."/>
        </authorList>
    </citation>
    <scope>NUCLEOTIDE SEQUENCE [LARGE SCALE GENOMIC DNA]</scope>
    <source>
        <strain evidence="2">D str. 1873</strain>
    </source>
</reference>
<dbReference type="Proteomes" id="UP000006160">
    <property type="component" value="Unassembled WGS sequence"/>
</dbReference>